<feature type="compositionally biased region" description="Basic and acidic residues" evidence="1">
    <location>
        <begin position="408"/>
        <end position="420"/>
    </location>
</feature>
<dbReference type="EMBL" id="JAKWFO010000007">
    <property type="protein sequence ID" value="KAI9634526.1"/>
    <property type="molecule type" value="Genomic_DNA"/>
</dbReference>
<feature type="compositionally biased region" description="Basic and acidic residues" evidence="1">
    <location>
        <begin position="316"/>
        <end position="325"/>
    </location>
</feature>
<dbReference type="Proteomes" id="UP001164286">
    <property type="component" value="Unassembled WGS sequence"/>
</dbReference>
<keyword evidence="2" id="KW-1133">Transmembrane helix</keyword>
<dbReference type="RefSeq" id="XP_052944303.1">
    <property type="nucleotide sequence ID" value="XM_053085710.1"/>
</dbReference>
<feature type="region of interest" description="Disordered" evidence="1">
    <location>
        <begin position="1"/>
        <end position="190"/>
    </location>
</feature>
<name>A0AA38H821_9TREE</name>
<keyword evidence="2" id="KW-0472">Membrane</keyword>
<feature type="compositionally biased region" description="Polar residues" evidence="1">
    <location>
        <begin position="54"/>
        <end position="66"/>
    </location>
</feature>
<dbReference type="GO" id="GO:0071944">
    <property type="term" value="C:cell periphery"/>
    <property type="evidence" value="ECO:0007669"/>
    <property type="project" value="TreeGrafter"/>
</dbReference>
<keyword evidence="4" id="KW-1185">Reference proteome</keyword>
<evidence type="ECO:0000256" key="2">
    <source>
        <dbReference type="SAM" id="Phobius"/>
    </source>
</evidence>
<feature type="transmembrane region" description="Helical" evidence="2">
    <location>
        <begin position="484"/>
        <end position="504"/>
    </location>
</feature>
<evidence type="ECO:0000313" key="3">
    <source>
        <dbReference type="EMBL" id="KAI9634526.1"/>
    </source>
</evidence>
<feature type="transmembrane region" description="Helical" evidence="2">
    <location>
        <begin position="452"/>
        <end position="472"/>
    </location>
</feature>
<dbReference type="AlphaFoldDB" id="A0AA38H821"/>
<dbReference type="InterPro" id="IPR037737">
    <property type="entry name" value="Srf1"/>
</dbReference>
<dbReference type="GeneID" id="77724911"/>
<feature type="compositionally biased region" description="Basic and acidic residues" evidence="1">
    <location>
        <begin position="233"/>
        <end position="247"/>
    </location>
</feature>
<feature type="transmembrane region" description="Helical" evidence="2">
    <location>
        <begin position="525"/>
        <end position="545"/>
    </location>
</feature>
<dbReference type="GO" id="GO:0000324">
    <property type="term" value="C:fungal-type vacuole"/>
    <property type="evidence" value="ECO:0007669"/>
    <property type="project" value="TreeGrafter"/>
</dbReference>
<organism evidence="3 4">
    <name type="scientific">Dioszegia hungarica</name>
    <dbReference type="NCBI Taxonomy" id="4972"/>
    <lineage>
        <taxon>Eukaryota</taxon>
        <taxon>Fungi</taxon>
        <taxon>Dikarya</taxon>
        <taxon>Basidiomycota</taxon>
        <taxon>Agaricomycotina</taxon>
        <taxon>Tremellomycetes</taxon>
        <taxon>Tremellales</taxon>
        <taxon>Bulleribasidiaceae</taxon>
        <taxon>Dioszegia</taxon>
    </lineage>
</organism>
<reference evidence="3" key="1">
    <citation type="journal article" date="2022" name="G3 (Bethesda)">
        <title>High quality genome of the basidiomycete yeast Dioszegia hungarica PDD-24b-2 isolated from cloud water.</title>
        <authorList>
            <person name="Jarrige D."/>
            <person name="Haridas S."/>
            <person name="Bleykasten-Grosshans C."/>
            <person name="Joly M."/>
            <person name="Nadalig T."/>
            <person name="Sancelme M."/>
            <person name="Vuilleumier S."/>
            <person name="Grigoriev I.V."/>
            <person name="Amato P."/>
            <person name="Bringel F."/>
        </authorList>
    </citation>
    <scope>NUCLEOTIDE SEQUENCE</scope>
    <source>
        <strain evidence="3">PDD-24b-2</strain>
    </source>
</reference>
<sequence length="659" mass="73730">MPFASPLSPPGERKVKTMPPSAIYDPPTPPLAPHDFPDPLSPTTPKRPRPRIRYSTSGESGSSDEPNSSDDEVPWWTFTNKGMIKMRQRTIRRKQPEEEAGKEGKTRRRFVPSRKSSRDDSGKESRRGSSPVKPPAEGSRPRSNLAPLWRRSSALPDEVHSDTEIPRRREFTRSNSAPGSAALGLTPHPLASMIVPKTTAEPVPIALESDPVLSRHTAKRQMTAPSFPRFRKLRSDLGHVSDSEAVPKPRRVQTAHRSQPPRTAEPLDSSVPRPRRLNSHMIKAQLERGTQHFAQWPHAGSWQDALYGRYDEPKVEEERERERSGETLVAEPPVSPRESRRKARRSRRYRQALVPPTPKGLGFSPQDETGGRWKEGKVNQTEFDWTSPGTANPSQHMPQPTGSTIPEGDERSPTRIEEKPKRKIQTGRTKRQGEDWKVRWKRMMFLDARLTILLRVMDIAVVATLLALSVSIRQELITLRLPGLIGPSTTLTIAFASFTLLHAATAIYREYFGKPIGLWGLRSKMLWVCLDLLFVALWSSALSLAANDYISTPLECTRDDPWWLPGLRSSYSQLLAELSGSGDMSGVTGADLIKATLGIVLPEQIVQAPLAREVCRRQSGCIALSLFALLLYAGNMVLSLFRIFETVRRSANVGRAIMV</sequence>
<feature type="compositionally biased region" description="Polar residues" evidence="1">
    <location>
        <begin position="378"/>
        <end position="404"/>
    </location>
</feature>
<feature type="compositionally biased region" description="Basic and acidic residues" evidence="1">
    <location>
        <begin position="94"/>
        <end position="104"/>
    </location>
</feature>
<feature type="transmembrane region" description="Helical" evidence="2">
    <location>
        <begin position="622"/>
        <end position="641"/>
    </location>
</feature>
<feature type="compositionally biased region" description="Basic and acidic residues" evidence="1">
    <location>
        <begin position="157"/>
        <end position="172"/>
    </location>
</feature>
<evidence type="ECO:0000256" key="1">
    <source>
        <dbReference type="SAM" id="MobiDB-lite"/>
    </source>
</evidence>
<feature type="region of interest" description="Disordered" evidence="1">
    <location>
        <begin position="214"/>
        <end position="275"/>
    </location>
</feature>
<feature type="region of interest" description="Disordered" evidence="1">
    <location>
        <begin position="316"/>
        <end position="430"/>
    </location>
</feature>
<proteinExistence type="predicted"/>
<accession>A0AA38H821</accession>
<feature type="compositionally biased region" description="Basic residues" evidence="1">
    <location>
        <begin position="339"/>
        <end position="350"/>
    </location>
</feature>
<gene>
    <name evidence="3" type="ORF">MKK02DRAFT_16946</name>
</gene>
<comment type="caution">
    <text evidence="3">The sequence shown here is derived from an EMBL/GenBank/DDBJ whole genome shotgun (WGS) entry which is preliminary data.</text>
</comment>
<keyword evidence="2" id="KW-0812">Transmembrane</keyword>
<feature type="compositionally biased region" description="Basic residues" evidence="1">
    <location>
        <begin position="421"/>
        <end position="430"/>
    </location>
</feature>
<dbReference type="PANTHER" id="PTHR36819">
    <property type="entry name" value="REGULATOR OF PHOSPHOLIPASE D SRF1"/>
    <property type="match status" value="1"/>
</dbReference>
<dbReference type="PANTHER" id="PTHR36819:SF1">
    <property type="entry name" value="REGULATOR OF PHOSPHOLIPASE D SRF1"/>
    <property type="match status" value="1"/>
</dbReference>
<feature type="compositionally biased region" description="Basic and acidic residues" evidence="1">
    <location>
        <begin position="116"/>
        <end position="127"/>
    </location>
</feature>
<protein>
    <submittedName>
        <fullName evidence="3">Uncharacterized protein</fullName>
    </submittedName>
</protein>
<feature type="compositionally biased region" description="Basic residues" evidence="1">
    <location>
        <begin position="84"/>
        <end position="93"/>
    </location>
</feature>
<evidence type="ECO:0000313" key="4">
    <source>
        <dbReference type="Proteomes" id="UP001164286"/>
    </source>
</evidence>